<reference evidence="5 6" key="1">
    <citation type="submission" date="2015-09" db="EMBL/GenBank/DDBJ databases">
        <authorList>
            <person name="Jackson K.R."/>
            <person name="Lunt B.L."/>
            <person name="Fisher J.N.B."/>
            <person name="Gardner A.V."/>
            <person name="Bailey M.E."/>
            <person name="Deus L.M."/>
            <person name="Earl A.S."/>
            <person name="Gibby P.D."/>
            <person name="Hartmann K.A."/>
            <person name="Liu J.E."/>
            <person name="Manci A.M."/>
            <person name="Nielsen D.A."/>
            <person name="Solomon M.B."/>
            <person name="Breakwell D.P."/>
            <person name="Burnett S.H."/>
            <person name="Grose J.H."/>
        </authorList>
    </citation>
    <scope>NUCLEOTIDE SEQUENCE [LARGE SCALE GENOMIC DNA]</scope>
    <source>
        <strain evidence="5 6">16</strain>
    </source>
</reference>
<dbReference type="SMART" id="SM00342">
    <property type="entry name" value="HTH_ARAC"/>
    <property type="match status" value="1"/>
</dbReference>
<keyword evidence="3" id="KW-0804">Transcription</keyword>
<name>A0A0P6VMT2_9HYPH</name>
<keyword evidence="1" id="KW-0805">Transcription regulation</keyword>
<dbReference type="Pfam" id="PF12833">
    <property type="entry name" value="HTH_18"/>
    <property type="match status" value="1"/>
</dbReference>
<gene>
    <name evidence="5" type="ORF">ABB55_04170</name>
</gene>
<keyword evidence="2" id="KW-0238">DNA-binding</keyword>
<dbReference type="InterPro" id="IPR050204">
    <property type="entry name" value="AraC_XylS_family_regulators"/>
</dbReference>
<dbReference type="GO" id="GO:0043565">
    <property type="term" value="F:sequence-specific DNA binding"/>
    <property type="evidence" value="ECO:0007669"/>
    <property type="project" value="InterPro"/>
</dbReference>
<dbReference type="Gene3D" id="1.10.10.60">
    <property type="entry name" value="Homeodomain-like"/>
    <property type="match status" value="1"/>
</dbReference>
<keyword evidence="6" id="KW-1185">Reference proteome</keyword>
<dbReference type="GO" id="GO:0003700">
    <property type="term" value="F:DNA-binding transcription factor activity"/>
    <property type="evidence" value="ECO:0007669"/>
    <property type="project" value="InterPro"/>
</dbReference>
<proteinExistence type="predicted"/>
<dbReference type="SUPFAM" id="SSF46689">
    <property type="entry name" value="Homeodomain-like"/>
    <property type="match status" value="1"/>
</dbReference>
<accession>A0A0P6VMT2</accession>
<dbReference type="AlphaFoldDB" id="A0A0P6VMT2"/>
<sequence length="341" mass="37566">MPEGSADGFEAMRAAILPMFRWELSSPEDRSRFTAMVHSTFFDGLSIGGSEAMRSTIVRDNAVVASAGLDDVVVQAYVGADYRCRIEGQIRLIRAGDVLVYDLTRPLAIEAETVSNLSLIIPRGRIRPLVRTLDHAHGLVIRRESRIGRIVFNHLVELKMRAPAFAAETAAEAAAVTTALAGACIGPAPEAQTEIRHALRCGLRSLILARIEQELGNPDLNVDALTQAFGLSRASLYRLFEPLGGVSNYITQRRLARMATLLARTGSENKRILVLANRYGFTNYSAFSRLFRQTFGVAPRDFRASRRKAQEPDGDGHHDLGLSMAAVNDWLRTRAVSESFR</sequence>
<dbReference type="PROSITE" id="PS01124">
    <property type="entry name" value="HTH_ARAC_FAMILY_2"/>
    <property type="match status" value="1"/>
</dbReference>
<dbReference type="InterPro" id="IPR009057">
    <property type="entry name" value="Homeodomain-like_sf"/>
</dbReference>
<evidence type="ECO:0000256" key="2">
    <source>
        <dbReference type="ARBA" id="ARBA00023125"/>
    </source>
</evidence>
<dbReference type="PANTHER" id="PTHR46796">
    <property type="entry name" value="HTH-TYPE TRANSCRIPTIONAL ACTIVATOR RHAS-RELATED"/>
    <property type="match status" value="1"/>
</dbReference>
<dbReference type="PRINTS" id="PR00032">
    <property type="entry name" value="HTHARAC"/>
</dbReference>
<comment type="caution">
    <text evidence="5">The sequence shown here is derived from an EMBL/GenBank/DDBJ whole genome shotgun (WGS) entry which is preliminary data.</text>
</comment>
<dbReference type="Proteomes" id="UP000048984">
    <property type="component" value="Unassembled WGS sequence"/>
</dbReference>
<evidence type="ECO:0000313" key="6">
    <source>
        <dbReference type="Proteomes" id="UP000048984"/>
    </source>
</evidence>
<dbReference type="InterPro" id="IPR020449">
    <property type="entry name" value="Tscrpt_reg_AraC-type_HTH"/>
</dbReference>
<evidence type="ECO:0000256" key="1">
    <source>
        <dbReference type="ARBA" id="ARBA00023015"/>
    </source>
</evidence>
<evidence type="ECO:0000313" key="5">
    <source>
        <dbReference type="EMBL" id="KPL51528.1"/>
    </source>
</evidence>
<evidence type="ECO:0000256" key="3">
    <source>
        <dbReference type="ARBA" id="ARBA00023163"/>
    </source>
</evidence>
<dbReference type="InterPro" id="IPR018060">
    <property type="entry name" value="HTH_AraC"/>
</dbReference>
<dbReference type="STRING" id="665126.ABB55_04170"/>
<dbReference type="PANTHER" id="PTHR46796:SF6">
    <property type="entry name" value="ARAC SUBFAMILY"/>
    <property type="match status" value="1"/>
</dbReference>
<dbReference type="RefSeq" id="WP_054357690.1">
    <property type="nucleotide sequence ID" value="NZ_LJYW01000001.1"/>
</dbReference>
<reference evidence="5 6" key="2">
    <citation type="submission" date="2015-10" db="EMBL/GenBank/DDBJ databases">
        <title>Draft Genome Sequence of Prosthecomicrobium hirschii ATCC 27832.</title>
        <authorList>
            <person name="Daniel J."/>
            <person name="Givan S.A."/>
            <person name="Brun Y.V."/>
            <person name="Brown P.J."/>
        </authorList>
    </citation>
    <scope>NUCLEOTIDE SEQUENCE [LARGE SCALE GENOMIC DNA]</scope>
    <source>
        <strain evidence="5 6">16</strain>
    </source>
</reference>
<organism evidence="5 6">
    <name type="scientific">Prosthecodimorpha hirschii</name>
    <dbReference type="NCBI Taxonomy" id="665126"/>
    <lineage>
        <taxon>Bacteria</taxon>
        <taxon>Pseudomonadati</taxon>
        <taxon>Pseudomonadota</taxon>
        <taxon>Alphaproteobacteria</taxon>
        <taxon>Hyphomicrobiales</taxon>
        <taxon>Ancalomicrobiaceae</taxon>
        <taxon>Prosthecodimorpha</taxon>
    </lineage>
</organism>
<evidence type="ECO:0000259" key="4">
    <source>
        <dbReference type="PROSITE" id="PS01124"/>
    </source>
</evidence>
<feature type="domain" description="HTH araC/xylS-type" evidence="4">
    <location>
        <begin position="205"/>
        <end position="305"/>
    </location>
</feature>
<dbReference type="EMBL" id="LJYW01000001">
    <property type="protein sequence ID" value="KPL51528.1"/>
    <property type="molecule type" value="Genomic_DNA"/>
</dbReference>
<protein>
    <recommendedName>
        <fullName evidence="4">HTH araC/xylS-type domain-containing protein</fullName>
    </recommendedName>
</protein>